<reference evidence="4 5" key="1">
    <citation type="submission" date="2018-04" db="EMBL/GenBank/DDBJ databases">
        <authorList>
            <person name="Huttner S."/>
            <person name="Dainat J."/>
        </authorList>
    </citation>
    <scope>NUCLEOTIDE SEQUENCE [LARGE SCALE GENOMIC DNA]</scope>
</reference>
<evidence type="ECO:0000313" key="4">
    <source>
        <dbReference type="EMBL" id="SPQ20038.1"/>
    </source>
</evidence>
<dbReference type="InterPro" id="IPR029058">
    <property type="entry name" value="AB_hydrolase_fold"/>
</dbReference>
<dbReference type="PANTHER" id="PTHR48070:SF7">
    <property type="entry name" value="SERINE HYDROLASE FSH DOMAIN-CONTAINING PROTEIN-RELATED"/>
    <property type="match status" value="1"/>
</dbReference>
<dbReference type="Proteomes" id="UP000289323">
    <property type="component" value="Unassembled WGS sequence"/>
</dbReference>
<dbReference type="GO" id="GO:0019748">
    <property type="term" value="P:secondary metabolic process"/>
    <property type="evidence" value="ECO:0007669"/>
    <property type="project" value="TreeGrafter"/>
</dbReference>
<feature type="domain" description="Serine hydrolase" evidence="3">
    <location>
        <begin position="47"/>
        <end position="306"/>
    </location>
</feature>
<keyword evidence="1" id="KW-0378">Hydrolase</keyword>
<dbReference type="GO" id="GO:0016787">
    <property type="term" value="F:hydrolase activity"/>
    <property type="evidence" value="ECO:0007669"/>
    <property type="project" value="UniProtKB-KW"/>
</dbReference>
<protein>
    <submittedName>
        <fullName evidence="4">9a741081-77ae-4704-b6ff-5111685aea1d</fullName>
    </submittedName>
</protein>
<gene>
    <name evidence="4" type="ORF">TT172_LOCUS2457</name>
</gene>
<evidence type="ECO:0000259" key="3">
    <source>
        <dbReference type="Pfam" id="PF03959"/>
    </source>
</evidence>
<proteinExistence type="predicted"/>
<dbReference type="InterPro" id="IPR005645">
    <property type="entry name" value="FSH-like_dom"/>
</dbReference>
<dbReference type="EMBL" id="OUUZ01000003">
    <property type="protein sequence ID" value="SPQ20038.1"/>
    <property type="molecule type" value="Genomic_DNA"/>
</dbReference>
<dbReference type="GO" id="GO:0005737">
    <property type="term" value="C:cytoplasm"/>
    <property type="evidence" value="ECO:0007669"/>
    <property type="project" value="TreeGrafter"/>
</dbReference>
<dbReference type="SUPFAM" id="SSF53474">
    <property type="entry name" value="alpha/beta-Hydrolases"/>
    <property type="match status" value="1"/>
</dbReference>
<dbReference type="Pfam" id="PF03959">
    <property type="entry name" value="FSH1"/>
    <property type="match status" value="1"/>
</dbReference>
<evidence type="ECO:0000256" key="2">
    <source>
        <dbReference type="SAM" id="MobiDB-lite"/>
    </source>
</evidence>
<evidence type="ECO:0000256" key="1">
    <source>
        <dbReference type="ARBA" id="ARBA00022801"/>
    </source>
</evidence>
<accession>A0A3S4C2Y6</accession>
<sequence>MASSTTPSGLSPDPSSALVSGTSSGTFLQTPSHSSSVTVEGPEEPRKIRILGLHGMGTSAEIFKSQTSAFRSKLPPHFTFVFIDAPFPCAPAPGAEVLFTKRAYYAWWKDQTPNAIKLSHLAVTDYIERHGPFDILMGFSQGCALISSYLLYHARETPDKPLPFQAAVFICGGVPLPALEDLGVDVTQRARDINEKTARGLRKKALYLFDYAANPNLIERGVGLWDDVSDLVHKPDQMPDETDVFGLDFTTMPKDLRIKIPTVHVYGAKDPRWPASLQLAHFCDQRKLYDHGGGHEIPRTSEVSSKIAELISGLVEDTQREKAPAVKE</sequence>
<dbReference type="InterPro" id="IPR050593">
    <property type="entry name" value="LovG"/>
</dbReference>
<dbReference type="PANTHER" id="PTHR48070">
    <property type="entry name" value="ESTERASE OVCA2"/>
    <property type="match status" value="1"/>
</dbReference>
<name>A0A3S4C2Y6_9PEZI</name>
<dbReference type="Gene3D" id="3.40.50.1820">
    <property type="entry name" value="alpha/beta hydrolase"/>
    <property type="match status" value="1"/>
</dbReference>
<feature type="compositionally biased region" description="Polar residues" evidence="2">
    <location>
        <begin position="1"/>
        <end position="38"/>
    </location>
</feature>
<feature type="region of interest" description="Disordered" evidence="2">
    <location>
        <begin position="1"/>
        <end position="42"/>
    </location>
</feature>
<dbReference type="AlphaFoldDB" id="A0A3S4C2Y6"/>
<evidence type="ECO:0000313" key="5">
    <source>
        <dbReference type="Proteomes" id="UP000289323"/>
    </source>
</evidence>
<dbReference type="GO" id="GO:0005634">
    <property type="term" value="C:nucleus"/>
    <property type="evidence" value="ECO:0007669"/>
    <property type="project" value="TreeGrafter"/>
</dbReference>
<organism evidence="4 5">
    <name type="scientific">Thermothielavioides terrestris</name>
    <dbReference type="NCBI Taxonomy" id="2587410"/>
    <lineage>
        <taxon>Eukaryota</taxon>
        <taxon>Fungi</taxon>
        <taxon>Dikarya</taxon>
        <taxon>Ascomycota</taxon>
        <taxon>Pezizomycotina</taxon>
        <taxon>Sordariomycetes</taxon>
        <taxon>Sordariomycetidae</taxon>
        <taxon>Sordariales</taxon>
        <taxon>Chaetomiaceae</taxon>
        <taxon>Thermothielavioides</taxon>
    </lineage>
</organism>